<evidence type="ECO:0000313" key="2">
    <source>
        <dbReference type="Proteomes" id="UP000636960"/>
    </source>
</evidence>
<accession>A0A919K640</accession>
<dbReference type="Gene3D" id="3.30.420.10">
    <property type="entry name" value="Ribonuclease H-like superfamily/Ribonuclease H"/>
    <property type="match status" value="1"/>
</dbReference>
<protein>
    <submittedName>
        <fullName evidence="1">Uncharacterized protein</fullName>
    </submittedName>
</protein>
<name>A0A919K640_9ACTN</name>
<dbReference type="Proteomes" id="UP000636960">
    <property type="component" value="Unassembled WGS sequence"/>
</dbReference>
<comment type="caution">
    <text evidence="1">The sequence shown here is derived from an EMBL/GenBank/DDBJ whole genome shotgun (WGS) entry which is preliminary data.</text>
</comment>
<gene>
    <name evidence="1" type="ORF">Ari01nite_90450</name>
</gene>
<dbReference type="AlphaFoldDB" id="A0A919K640"/>
<proteinExistence type="predicted"/>
<reference evidence="1" key="1">
    <citation type="submission" date="2021-01" db="EMBL/GenBank/DDBJ databases">
        <title>Whole genome shotgun sequence of Actinoplanes rishiriensis NBRC 108556.</title>
        <authorList>
            <person name="Komaki H."/>
            <person name="Tamura T."/>
        </authorList>
    </citation>
    <scope>NUCLEOTIDE SEQUENCE</scope>
    <source>
        <strain evidence="1">NBRC 108556</strain>
    </source>
</reference>
<organism evidence="1 2">
    <name type="scientific">Paractinoplanes rishiriensis</name>
    <dbReference type="NCBI Taxonomy" id="1050105"/>
    <lineage>
        <taxon>Bacteria</taxon>
        <taxon>Bacillati</taxon>
        <taxon>Actinomycetota</taxon>
        <taxon>Actinomycetes</taxon>
        <taxon>Micromonosporales</taxon>
        <taxon>Micromonosporaceae</taxon>
        <taxon>Paractinoplanes</taxon>
    </lineage>
</organism>
<keyword evidence="2" id="KW-1185">Reference proteome</keyword>
<dbReference type="InterPro" id="IPR036397">
    <property type="entry name" value="RNaseH_sf"/>
</dbReference>
<dbReference type="EMBL" id="BOMV01000106">
    <property type="protein sequence ID" value="GIF01581.1"/>
    <property type="molecule type" value="Genomic_DNA"/>
</dbReference>
<sequence length="197" mass="21034">MAVAGRGRPGGGPDPYTLSAADREAFAYFRGNIAAVAPARAAVVGGLGQVAGAPVPDFQVTGWTGARPVTERTPQRAFERELTPAELAAWRTGKDGRRAASVYLTWPAAGRNVVWELDHKQLPILVLPSRGPAVCPWLTSVIDDGTRALVGWAIALNLKKRGLLRSLNGPHHAELHPDVAFSLARHECHCHQPVAGH</sequence>
<evidence type="ECO:0000313" key="1">
    <source>
        <dbReference type="EMBL" id="GIF01581.1"/>
    </source>
</evidence>
<dbReference type="GO" id="GO:0003676">
    <property type="term" value="F:nucleic acid binding"/>
    <property type="evidence" value="ECO:0007669"/>
    <property type="project" value="InterPro"/>
</dbReference>